<evidence type="ECO:0000259" key="5">
    <source>
        <dbReference type="Pfam" id="PF00005"/>
    </source>
</evidence>
<dbReference type="EMBL" id="WNHX01000848">
    <property type="protein sequence ID" value="MTV88551.1"/>
    <property type="molecule type" value="Genomic_DNA"/>
</dbReference>
<dbReference type="RefSeq" id="WP_162481196.1">
    <property type="nucleotide sequence ID" value="NZ_WNHX01000848.1"/>
</dbReference>
<accession>A0A6I3U5Y2</accession>
<dbReference type="PANTHER" id="PTHR43423">
    <property type="entry name" value="ABC TRANSPORTER I FAMILY MEMBER 17"/>
    <property type="match status" value="1"/>
</dbReference>
<keyword evidence="6" id="KW-0067">ATP-binding</keyword>
<keyword evidence="6" id="KW-0547">Nucleotide-binding</keyword>
<dbReference type="Pfam" id="PF00005">
    <property type="entry name" value="ABC_tran"/>
    <property type="match status" value="1"/>
</dbReference>
<organism evidence="6 7">
    <name type="scientific">Streptococcus pneumoniae</name>
    <dbReference type="NCBI Taxonomy" id="1313"/>
    <lineage>
        <taxon>Bacteria</taxon>
        <taxon>Bacillati</taxon>
        <taxon>Bacillota</taxon>
        <taxon>Bacilli</taxon>
        <taxon>Lactobacillales</taxon>
        <taxon>Streptococcaceae</taxon>
        <taxon>Streptococcus</taxon>
    </lineage>
</organism>
<dbReference type="GO" id="GO:0005524">
    <property type="term" value="F:ATP binding"/>
    <property type="evidence" value="ECO:0007669"/>
    <property type="project" value="UniProtKB-KW"/>
</dbReference>
<keyword evidence="3" id="KW-1278">Translocase</keyword>
<sequence length="89" mass="10172">SGSGKSTYLRSLNRMNDTIDIAKVTGQILYQGIDVNRPEINVYEMRKHIGMVFQRPNPFAKSIYRNITFAHERAGVKDKKVLDEIVETS</sequence>
<dbReference type="GO" id="GO:0006817">
    <property type="term" value="P:phosphate ion transport"/>
    <property type="evidence" value="ECO:0007669"/>
    <property type="project" value="UniProtKB-KW"/>
</dbReference>
<keyword evidence="1" id="KW-1003">Cell membrane</keyword>
<dbReference type="InterPro" id="IPR027417">
    <property type="entry name" value="P-loop_NTPase"/>
</dbReference>
<dbReference type="AlphaFoldDB" id="A0A6I3U5Y2"/>
<keyword evidence="2" id="KW-0592">Phosphate transport</keyword>
<keyword evidence="4" id="KW-0472">Membrane</keyword>
<protein>
    <submittedName>
        <fullName evidence="6">ATP-binding cassette domain-containing protein</fullName>
    </submittedName>
</protein>
<dbReference type="GO" id="GO:0016887">
    <property type="term" value="F:ATP hydrolysis activity"/>
    <property type="evidence" value="ECO:0007669"/>
    <property type="project" value="InterPro"/>
</dbReference>
<feature type="domain" description="ABC transporter" evidence="5">
    <location>
        <begin position="1"/>
        <end position="78"/>
    </location>
</feature>
<feature type="non-terminal residue" evidence="6">
    <location>
        <position position="89"/>
    </location>
</feature>
<dbReference type="Gene3D" id="3.40.50.300">
    <property type="entry name" value="P-loop containing nucleotide triphosphate hydrolases"/>
    <property type="match status" value="1"/>
</dbReference>
<evidence type="ECO:0000256" key="3">
    <source>
        <dbReference type="ARBA" id="ARBA00022967"/>
    </source>
</evidence>
<evidence type="ECO:0000313" key="7">
    <source>
        <dbReference type="Proteomes" id="UP000469505"/>
    </source>
</evidence>
<reference evidence="6 7" key="1">
    <citation type="submission" date="2019-11" db="EMBL/GenBank/DDBJ databases">
        <title>Growth characteristics of pneumococcus vary with the chemical composition of the capsule and with environmental conditions.</title>
        <authorList>
            <person name="Tothpal A."/>
            <person name="Desobry K."/>
            <person name="Joshi S."/>
            <person name="Wyllie A.L."/>
            <person name="Weinberger D.M."/>
        </authorList>
    </citation>
    <scope>NUCLEOTIDE SEQUENCE [LARGE SCALE GENOMIC DNA]</scope>
    <source>
        <strain evidence="7">pnumococcus35B</strain>
    </source>
</reference>
<dbReference type="PANTHER" id="PTHR43423:SF10">
    <property type="entry name" value="PHOSPHATE IMPORT ATP-BINDING PROTEIN PSTB 2"/>
    <property type="match status" value="1"/>
</dbReference>
<keyword evidence="2" id="KW-0813">Transport</keyword>
<evidence type="ECO:0000256" key="4">
    <source>
        <dbReference type="ARBA" id="ARBA00023136"/>
    </source>
</evidence>
<name>A0A6I3U5Y2_STREE</name>
<gene>
    <name evidence="6" type="ORF">GM543_13925</name>
</gene>
<evidence type="ECO:0000256" key="2">
    <source>
        <dbReference type="ARBA" id="ARBA00022592"/>
    </source>
</evidence>
<dbReference type="InterPro" id="IPR003439">
    <property type="entry name" value="ABC_transporter-like_ATP-bd"/>
</dbReference>
<proteinExistence type="predicted"/>
<evidence type="ECO:0000256" key="1">
    <source>
        <dbReference type="ARBA" id="ARBA00022475"/>
    </source>
</evidence>
<evidence type="ECO:0000313" key="6">
    <source>
        <dbReference type="EMBL" id="MTV88551.1"/>
    </source>
</evidence>
<dbReference type="SUPFAM" id="SSF52540">
    <property type="entry name" value="P-loop containing nucleoside triphosphate hydrolases"/>
    <property type="match status" value="1"/>
</dbReference>
<dbReference type="Proteomes" id="UP000469505">
    <property type="component" value="Unassembled WGS sequence"/>
</dbReference>
<feature type="non-terminal residue" evidence="6">
    <location>
        <position position="1"/>
    </location>
</feature>
<comment type="caution">
    <text evidence="6">The sequence shown here is derived from an EMBL/GenBank/DDBJ whole genome shotgun (WGS) entry which is preliminary data.</text>
</comment>